<name>A0AAV1K806_9NEOP</name>
<organism evidence="2 3">
    <name type="scientific">Parnassius mnemosyne</name>
    <name type="common">clouded apollo</name>
    <dbReference type="NCBI Taxonomy" id="213953"/>
    <lineage>
        <taxon>Eukaryota</taxon>
        <taxon>Metazoa</taxon>
        <taxon>Ecdysozoa</taxon>
        <taxon>Arthropoda</taxon>
        <taxon>Hexapoda</taxon>
        <taxon>Insecta</taxon>
        <taxon>Pterygota</taxon>
        <taxon>Neoptera</taxon>
        <taxon>Endopterygota</taxon>
        <taxon>Lepidoptera</taxon>
        <taxon>Glossata</taxon>
        <taxon>Ditrysia</taxon>
        <taxon>Papilionoidea</taxon>
        <taxon>Papilionidae</taxon>
        <taxon>Parnassiinae</taxon>
        <taxon>Parnassini</taxon>
        <taxon>Parnassius</taxon>
        <taxon>Driopa</taxon>
    </lineage>
</organism>
<dbReference type="CDD" id="cd01650">
    <property type="entry name" value="RT_nLTR_like"/>
    <property type="match status" value="1"/>
</dbReference>
<dbReference type="Proteomes" id="UP001314205">
    <property type="component" value="Unassembled WGS sequence"/>
</dbReference>
<evidence type="ECO:0000313" key="3">
    <source>
        <dbReference type="Proteomes" id="UP001314205"/>
    </source>
</evidence>
<sequence>MDPVIITPDDVAEAVRRAPNWKSPGLDGLHHYWLKGFVVCHAVLARQFQEALDQKSLPSLFTTGITHLVPKDRDSTDPSKYRPITCLPTIYKTLTSILSARITRHLNSNQVMSRAQNGCRGGGRGTKEPLLIDAVIGKVVKRNRRNLSAAWIDYKKAFDSVPHTWLKRVLELYKVDCTVRDFLGQCMGQWSTILCHLGERMTAAENHIRIRRGIFQGDCLSPIWFCLSLNPLSTLLEGSGRGFQLRRGGTKVTHLFYMDDLKLFASSRSHLMELLNITCDFSNSIRMELGTDKCAILHVERGRVANSEGIDLSMPINIKTLSEAETYRYLGMSQNIGIDEADMKRSVCGVFYARLTKVLNSLLSGVNKTHAYNGWIMPVLMYTFGMLRWTQTELNALDRKVRTIMTSHRMHHPRSSVMRLYLPRKHGGRGLIDLRRLYSKLIKNLQNYFLSKESSPLHQTVTLADNGYTPLDLLHSKEVEPLVADAEYLKAKLNQWASKPLHGRFAHELRGPHVDIAASTCWLRRGELFAETEGFMIAIQDQVIPTKNYLKYIAKTNVEDDLCRRCYQKPETIQHITGSCQALAASEYTQRHNDVAKIIHLALGRKYDLLKDDNPYWKYSPSPVLENDNIQLYWDRSVLTDRSVPHNRPDIIILYKKEKRACLLDIGVPNSHNVQQYIMKKKTKYQPLAEEVRQMWLQDEVEVLPLIISTTGIIPQQLNENLAKLDLPMSVRNNIQKAVILRTTAIVRKHLAL</sequence>
<dbReference type="EMBL" id="CAVLGL010000002">
    <property type="protein sequence ID" value="CAK1579246.1"/>
    <property type="molecule type" value="Genomic_DNA"/>
</dbReference>
<evidence type="ECO:0000259" key="1">
    <source>
        <dbReference type="PROSITE" id="PS50878"/>
    </source>
</evidence>
<comment type="caution">
    <text evidence="2">The sequence shown here is derived from an EMBL/GenBank/DDBJ whole genome shotgun (WGS) entry which is preliminary data.</text>
</comment>
<dbReference type="PANTHER" id="PTHR35450">
    <property type="entry name" value="REVERSE TRANSCRIPTASE DOMAIN-CONTAINING PROTEIN"/>
    <property type="match status" value="1"/>
</dbReference>
<gene>
    <name evidence="2" type="ORF">PARMNEM_LOCUS1217</name>
</gene>
<feature type="domain" description="Reverse transcriptase" evidence="1">
    <location>
        <begin position="50"/>
        <end position="334"/>
    </location>
</feature>
<dbReference type="SUPFAM" id="SSF56672">
    <property type="entry name" value="DNA/RNA polymerases"/>
    <property type="match status" value="1"/>
</dbReference>
<protein>
    <recommendedName>
        <fullName evidence="1">Reverse transcriptase domain-containing protein</fullName>
    </recommendedName>
</protein>
<dbReference type="InterPro" id="IPR000477">
    <property type="entry name" value="RT_dom"/>
</dbReference>
<dbReference type="PROSITE" id="PS50878">
    <property type="entry name" value="RT_POL"/>
    <property type="match status" value="1"/>
</dbReference>
<proteinExistence type="predicted"/>
<keyword evidence="3" id="KW-1185">Reference proteome</keyword>
<dbReference type="GO" id="GO:0071897">
    <property type="term" value="P:DNA biosynthetic process"/>
    <property type="evidence" value="ECO:0007669"/>
    <property type="project" value="UniProtKB-ARBA"/>
</dbReference>
<evidence type="ECO:0000313" key="2">
    <source>
        <dbReference type="EMBL" id="CAK1579246.1"/>
    </source>
</evidence>
<dbReference type="Pfam" id="PF00078">
    <property type="entry name" value="RVT_1"/>
    <property type="match status" value="1"/>
</dbReference>
<reference evidence="2 3" key="1">
    <citation type="submission" date="2023-11" db="EMBL/GenBank/DDBJ databases">
        <authorList>
            <person name="Hedman E."/>
            <person name="Englund M."/>
            <person name="Stromberg M."/>
            <person name="Nyberg Akerstrom W."/>
            <person name="Nylinder S."/>
            <person name="Jareborg N."/>
            <person name="Kallberg Y."/>
            <person name="Kronander E."/>
        </authorList>
    </citation>
    <scope>NUCLEOTIDE SEQUENCE [LARGE SCALE GENOMIC DNA]</scope>
</reference>
<dbReference type="AlphaFoldDB" id="A0AAV1K806"/>
<dbReference type="InterPro" id="IPR043502">
    <property type="entry name" value="DNA/RNA_pol_sf"/>
</dbReference>
<dbReference type="PANTHER" id="PTHR35450:SF2">
    <property type="entry name" value="REVERSE TRANSCRIPTASE DOMAIN-CONTAINING PROTEIN"/>
    <property type="match status" value="1"/>
</dbReference>
<accession>A0AAV1K806</accession>